<keyword evidence="2" id="KW-1185">Reference proteome</keyword>
<organism evidence="1 2">
    <name type="scientific">Aureispira anguillae</name>
    <dbReference type="NCBI Taxonomy" id="2864201"/>
    <lineage>
        <taxon>Bacteria</taxon>
        <taxon>Pseudomonadati</taxon>
        <taxon>Bacteroidota</taxon>
        <taxon>Saprospiria</taxon>
        <taxon>Saprospirales</taxon>
        <taxon>Saprospiraceae</taxon>
        <taxon>Aureispira</taxon>
    </lineage>
</organism>
<dbReference type="KEGG" id="aup:AsAng_0035200"/>
<reference evidence="1" key="1">
    <citation type="submission" date="2022-09" db="EMBL/GenBank/DDBJ databases">
        <title>Aureispira anguillicida sp. nov., isolated from Leptocephalus of Japanese eel Anguilla japonica.</title>
        <authorList>
            <person name="Yuasa K."/>
            <person name="Mekata T."/>
            <person name="Ikunari K."/>
        </authorList>
    </citation>
    <scope>NUCLEOTIDE SEQUENCE</scope>
    <source>
        <strain evidence="1">EL160426</strain>
    </source>
</reference>
<evidence type="ECO:0000313" key="2">
    <source>
        <dbReference type="Proteomes" id="UP001060919"/>
    </source>
</evidence>
<name>A0A915YGV0_9BACT</name>
<evidence type="ECO:0000313" key="1">
    <source>
        <dbReference type="EMBL" id="BDS12795.1"/>
    </source>
</evidence>
<dbReference type="EMBL" id="AP026867">
    <property type="protein sequence ID" value="BDS12795.1"/>
    <property type="molecule type" value="Genomic_DNA"/>
</dbReference>
<dbReference type="Proteomes" id="UP001060919">
    <property type="component" value="Chromosome"/>
</dbReference>
<protein>
    <recommendedName>
        <fullName evidence="3">Lipoprotein</fullName>
    </recommendedName>
</protein>
<sequence>MKVLKKSLGILFFLTLLGCKNNTLNSISKEENSDLKLEKDTSNLPPIILNSSNDDFKFFDEYFIEKINQEVRPFTDLNIVISPKDSLDFFSLVSYEANCGFWSKLYKMDIGGSSKEEYIGIIGADQDIWDSQYYIAIWEKSKSGFQLIDKIESSNSIDSIKFSKEKSSDNSFSINIYFELDQISASSGNGISYWKIQDKKLIKWKKDIQNFDMNWD</sequence>
<dbReference type="RefSeq" id="WP_264788148.1">
    <property type="nucleotide sequence ID" value="NZ_AP026867.1"/>
</dbReference>
<proteinExistence type="predicted"/>
<gene>
    <name evidence="1" type="ORF">AsAng_0035200</name>
</gene>
<dbReference type="AlphaFoldDB" id="A0A915YGV0"/>
<accession>A0A915YGV0</accession>
<evidence type="ECO:0008006" key="3">
    <source>
        <dbReference type="Google" id="ProtNLM"/>
    </source>
</evidence>
<dbReference type="PROSITE" id="PS51257">
    <property type="entry name" value="PROKAR_LIPOPROTEIN"/>
    <property type="match status" value="1"/>
</dbReference>